<keyword evidence="3" id="KW-1185">Reference proteome</keyword>
<evidence type="ECO:0000313" key="3">
    <source>
        <dbReference type="Proteomes" id="UP000700596"/>
    </source>
</evidence>
<comment type="caution">
    <text evidence="2">The sequence shown here is derived from an EMBL/GenBank/DDBJ whole genome shotgun (WGS) entry which is preliminary data.</text>
</comment>
<gene>
    <name evidence="2" type="ORF">B0J11DRAFT_504145</name>
</gene>
<dbReference type="AlphaFoldDB" id="A0A9P9ITG6"/>
<evidence type="ECO:0000313" key="2">
    <source>
        <dbReference type="EMBL" id="KAH7130354.1"/>
    </source>
</evidence>
<accession>A0A9P9ITG6</accession>
<protein>
    <recommendedName>
        <fullName evidence="4">Tachykinin family protein</fullName>
    </recommendedName>
</protein>
<dbReference type="OrthoDB" id="415825at2759"/>
<feature type="region of interest" description="Disordered" evidence="1">
    <location>
        <begin position="1"/>
        <end position="104"/>
    </location>
</feature>
<dbReference type="PANTHER" id="PTHR37540">
    <property type="entry name" value="TRANSCRIPTION FACTOR (ACR-2), PUTATIVE-RELATED-RELATED"/>
    <property type="match status" value="1"/>
</dbReference>
<evidence type="ECO:0008006" key="4">
    <source>
        <dbReference type="Google" id="ProtNLM"/>
    </source>
</evidence>
<feature type="compositionally biased region" description="Basic and acidic residues" evidence="1">
    <location>
        <begin position="35"/>
        <end position="45"/>
    </location>
</feature>
<evidence type="ECO:0000256" key="1">
    <source>
        <dbReference type="SAM" id="MobiDB-lite"/>
    </source>
</evidence>
<name>A0A9P9ITG6_9PLEO</name>
<feature type="compositionally biased region" description="Basic residues" evidence="1">
    <location>
        <begin position="10"/>
        <end position="19"/>
    </location>
</feature>
<dbReference type="Proteomes" id="UP000700596">
    <property type="component" value="Unassembled WGS sequence"/>
</dbReference>
<reference evidence="2" key="1">
    <citation type="journal article" date="2021" name="Nat. Commun.">
        <title>Genetic determinants of endophytism in the Arabidopsis root mycobiome.</title>
        <authorList>
            <person name="Mesny F."/>
            <person name="Miyauchi S."/>
            <person name="Thiergart T."/>
            <person name="Pickel B."/>
            <person name="Atanasova L."/>
            <person name="Karlsson M."/>
            <person name="Huettel B."/>
            <person name="Barry K.W."/>
            <person name="Haridas S."/>
            <person name="Chen C."/>
            <person name="Bauer D."/>
            <person name="Andreopoulos W."/>
            <person name="Pangilinan J."/>
            <person name="LaButti K."/>
            <person name="Riley R."/>
            <person name="Lipzen A."/>
            <person name="Clum A."/>
            <person name="Drula E."/>
            <person name="Henrissat B."/>
            <person name="Kohler A."/>
            <person name="Grigoriev I.V."/>
            <person name="Martin F.M."/>
            <person name="Hacquard S."/>
        </authorList>
    </citation>
    <scope>NUCLEOTIDE SEQUENCE</scope>
    <source>
        <strain evidence="2">MPI-CAGE-CH-0243</strain>
    </source>
</reference>
<dbReference type="PANTHER" id="PTHR37540:SF5">
    <property type="entry name" value="TRANSCRIPTION FACTOR DOMAIN-CONTAINING PROTEIN"/>
    <property type="match status" value="1"/>
</dbReference>
<sequence>MASTNDPKGSKKRSGRRRLPPLAQGPPLQFVIASHPDEFKNDQTMRHIRSHVMYKHRDEQRTGSSSPKQRSRSRERRRPQASTARSPSPAMISHSGRSQDENYFLAPPSRQRSTVWDGDFYSPGREPSRNLVARIVAATTAEPTRSAPPIIGQGSEYSYPHDASAGQESLEDLKYTYFDSTSFAQDRSWMEVACRTRMSFLSHVSAGCVYQDVAEGLLEDSPLTVYAKTKLLRMIQDGLQTDDYTILSIVHLLISEIGSFDQNAFNMHQDALVSIVQERGGLGGLGVSGRPAAFLLVIILNSTVLRGYSEPAFIRGYSPTRRQSSVHELPISPLFAPHGNLHSLYGHCSTDGTYRILSDMHELTQAFVMRWSYANDVYSPSSQSQVASYDAHMQQIYTRLLLKPSADEDITPDWIYESVRLAAHIYCRSIVHGLPFSDAANVTHARSSGTDISNGITVISALHQAIENTDKRDSWGNLSGVFLWVSLVGGAASWPSPSQSAYGGFNEHSASSAWIRKCFSLYAVKSSLACGLEHASAIVEAQRAMLQVQSLINLRRGISSQ</sequence>
<feature type="compositionally biased region" description="Basic residues" evidence="1">
    <location>
        <begin position="69"/>
        <end position="79"/>
    </location>
</feature>
<organism evidence="2 3">
    <name type="scientific">Dendryphion nanum</name>
    <dbReference type="NCBI Taxonomy" id="256645"/>
    <lineage>
        <taxon>Eukaryota</taxon>
        <taxon>Fungi</taxon>
        <taxon>Dikarya</taxon>
        <taxon>Ascomycota</taxon>
        <taxon>Pezizomycotina</taxon>
        <taxon>Dothideomycetes</taxon>
        <taxon>Pleosporomycetidae</taxon>
        <taxon>Pleosporales</taxon>
        <taxon>Torulaceae</taxon>
        <taxon>Dendryphion</taxon>
    </lineage>
</organism>
<proteinExistence type="predicted"/>
<dbReference type="EMBL" id="JAGMWT010000004">
    <property type="protein sequence ID" value="KAH7130354.1"/>
    <property type="molecule type" value="Genomic_DNA"/>
</dbReference>